<accession>A0ABZ1XJK1</accession>
<dbReference type="EMBL" id="CP109019">
    <property type="protein sequence ID" value="WUT83680.1"/>
    <property type="molecule type" value="Genomic_DNA"/>
</dbReference>
<evidence type="ECO:0000313" key="1">
    <source>
        <dbReference type="EMBL" id="WUT83680.1"/>
    </source>
</evidence>
<dbReference type="Proteomes" id="UP001432060">
    <property type="component" value="Chromosome"/>
</dbReference>
<dbReference type="RefSeq" id="WP_329399505.1">
    <property type="nucleotide sequence ID" value="NZ_CP109019.1"/>
</dbReference>
<dbReference type="InterPro" id="IPR011990">
    <property type="entry name" value="TPR-like_helical_dom_sf"/>
</dbReference>
<proteinExistence type="predicted"/>
<sequence>MANRTRTRTPNEGLRRLLEQAGWSRSQFALVVNRLGAEAGMELHYDQSAVSHWVGGTVPNPRVRRLIVEAFSRKLHRTVTHAEAGLPPAVSDRAAPGVDTVEEIVDLGRADMDPSRRGVVTAAGLFSAALAVPLFSETAHAAEATPVSPGKQTVRIGAGQVESVRRMTDKIADILDELGGGHARPMAAAFLVNTVVPWLRAEATDAVRKDMWAAASDLVYLTGWMAMYERAHGTAQTYYLKALKLAGRAEDHVTYCRTLRGMSLQASNLGHGPLALKLADSAAEAAPQAGPRLRAFLTGQQAHATSMVGDHRRARSLLAETESALMKADNRRESIGGYDQSAYAFHVSHVLYEGKDLPGSIGALQQALRAQPANERQGRVHFYALLAQRQLEYGHLDAACDSWTRFLEDYEHISSARGDEHFDTMRLRLRPYRNARAVRQLSPRVAEVAALKA</sequence>
<gene>
    <name evidence="1" type="ORF">OG515_16490</name>
</gene>
<evidence type="ECO:0008006" key="3">
    <source>
        <dbReference type="Google" id="ProtNLM"/>
    </source>
</evidence>
<name>A0ABZ1XJK1_9ACTN</name>
<reference evidence="1" key="1">
    <citation type="submission" date="2022-10" db="EMBL/GenBank/DDBJ databases">
        <title>The complete genomes of actinobacterial strains from the NBC collection.</title>
        <authorList>
            <person name="Joergensen T.S."/>
            <person name="Alvarez Arevalo M."/>
            <person name="Sterndorff E.B."/>
            <person name="Faurdal D."/>
            <person name="Vuksanovic O."/>
            <person name="Mourched A.-S."/>
            <person name="Charusanti P."/>
            <person name="Shaw S."/>
            <person name="Blin K."/>
            <person name="Weber T."/>
        </authorList>
    </citation>
    <scope>NUCLEOTIDE SEQUENCE</scope>
    <source>
        <strain evidence="1">NBC_00668</strain>
    </source>
</reference>
<evidence type="ECO:0000313" key="2">
    <source>
        <dbReference type="Proteomes" id="UP001432060"/>
    </source>
</evidence>
<protein>
    <recommendedName>
        <fullName evidence="3">Regulatory protein</fullName>
    </recommendedName>
</protein>
<dbReference type="SUPFAM" id="SSF48452">
    <property type="entry name" value="TPR-like"/>
    <property type="match status" value="1"/>
</dbReference>
<keyword evidence="2" id="KW-1185">Reference proteome</keyword>
<organism evidence="1 2">
    <name type="scientific">Streptomyces melanogenes</name>
    <dbReference type="NCBI Taxonomy" id="67326"/>
    <lineage>
        <taxon>Bacteria</taxon>
        <taxon>Bacillati</taxon>
        <taxon>Actinomycetota</taxon>
        <taxon>Actinomycetes</taxon>
        <taxon>Kitasatosporales</taxon>
        <taxon>Streptomycetaceae</taxon>
        <taxon>Streptomyces</taxon>
    </lineage>
</organism>